<keyword evidence="1" id="KW-1133">Transmembrane helix</keyword>
<protein>
    <recommendedName>
        <fullName evidence="4">DUF2975 domain-containing protein</fullName>
    </recommendedName>
</protein>
<keyword evidence="1" id="KW-0472">Membrane</keyword>
<evidence type="ECO:0008006" key="4">
    <source>
        <dbReference type="Google" id="ProtNLM"/>
    </source>
</evidence>
<feature type="transmembrane region" description="Helical" evidence="1">
    <location>
        <begin position="82"/>
        <end position="104"/>
    </location>
</feature>
<accession>A0A285EKD5</accession>
<dbReference type="Proteomes" id="UP000219514">
    <property type="component" value="Unassembled WGS sequence"/>
</dbReference>
<keyword evidence="1" id="KW-0812">Transmembrane</keyword>
<keyword evidence="3" id="KW-1185">Reference proteome</keyword>
<reference evidence="2 3" key="1">
    <citation type="submission" date="2017-09" db="EMBL/GenBank/DDBJ databases">
        <authorList>
            <person name="Ehlers B."/>
            <person name="Leendertz F.H."/>
        </authorList>
    </citation>
    <scope>NUCLEOTIDE SEQUENCE [LARGE SCALE GENOMIC DNA]</scope>
    <source>
        <strain evidence="2 3">DSM 46844</strain>
    </source>
</reference>
<sequence>MVGLLRVLLVLAFGALLAAQVAVLPVLLRQIAEESPELASLRWPVLALAVPALLCVQVVIACTWRLLTLVEDDRIFSAASMGWVNTIVGALAAAWVLLLGGFGWSVLGGGPPGLSAALLLVVVAGAVVGLLMVVMRALLRQATTLRTDMDAVI</sequence>
<name>A0A285EKD5_9ACTN</name>
<feature type="transmembrane region" description="Helical" evidence="1">
    <location>
        <begin position="45"/>
        <end position="70"/>
    </location>
</feature>
<dbReference type="InterPro" id="IPR021354">
    <property type="entry name" value="DUF2975"/>
</dbReference>
<dbReference type="AlphaFoldDB" id="A0A285EKD5"/>
<gene>
    <name evidence="2" type="ORF">SAMN06893097_111140</name>
</gene>
<evidence type="ECO:0000313" key="2">
    <source>
        <dbReference type="EMBL" id="SNX98624.1"/>
    </source>
</evidence>
<evidence type="ECO:0000256" key="1">
    <source>
        <dbReference type="SAM" id="Phobius"/>
    </source>
</evidence>
<organism evidence="2 3">
    <name type="scientific">Geodermatophilus sabuli</name>
    <dbReference type="NCBI Taxonomy" id="1564158"/>
    <lineage>
        <taxon>Bacteria</taxon>
        <taxon>Bacillati</taxon>
        <taxon>Actinomycetota</taxon>
        <taxon>Actinomycetes</taxon>
        <taxon>Geodermatophilales</taxon>
        <taxon>Geodermatophilaceae</taxon>
        <taxon>Geodermatophilus</taxon>
    </lineage>
</organism>
<feature type="transmembrane region" description="Helical" evidence="1">
    <location>
        <begin position="116"/>
        <end position="139"/>
    </location>
</feature>
<dbReference type="EMBL" id="OBDO01000011">
    <property type="protein sequence ID" value="SNX98624.1"/>
    <property type="molecule type" value="Genomic_DNA"/>
</dbReference>
<evidence type="ECO:0000313" key="3">
    <source>
        <dbReference type="Proteomes" id="UP000219514"/>
    </source>
</evidence>
<dbReference type="Pfam" id="PF11188">
    <property type="entry name" value="DUF2975"/>
    <property type="match status" value="1"/>
</dbReference>
<proteinExistence type="predicted"/>